<keyword evidence="1" id="KW-0732">Signal</keyword>
<protein>
    <recommendedName>
        <fullName evidence="4">Lipoprotein</fullName>
    </recommendedName>
</protein>
<comment type="caution">
    <text evidence="2">The sequence shown here is derived from an EMBL/GenBank/DDBJ whole genome shotgun (WGS) entry which is preliminary data.</text>
</comment>
<name>A0ABU9IHH1_9SPHN</name>
<keyword evidence="3" id="KW-1185">Reference proteome</keyword>
<accession>A0ABU9IHH1</accession>
<organism evidence="2 3">
    <name type="scientific">Aurantiacibacter gilvus</name>
    <dbReference type="NCBI Taxonomy" id="3139141"/>
    <lineage>
        <taxon>Bacteria</taxon>
        <taxon>Pseudomonadati</taxon>
        <taxon>Pseudomonadota</taxon>
        <taxon>Alphaproteobacteria</taxon>
        <taxon>Sphingomonadales</taxon>
        <taxon>Erythrobacteraceae</taxon>
        <taxon>Aurantiacibacter</taxon>
    </lineage>
</organism>
<feature type="chain" id="PRO_5046395367" description="Lipoprotein" evidence="1">
    <location>
        <begin position="21"/>
        <end position="134"/>
    </location>
</feature>
<sequence>MQITKSLFGPAACMALLACAAEPEADSAAEVPAEAPAVTAADGGPSAGLYHAIDENGAVLIEELRPDGTYAFRDEDGTVIEEGTYEQKSSAELCFTAAAEGAPQMCYAEEVGDDGVWRSTDPVTGGVYVIERIE</sequence>
<feature type="signal peptide" evidence="1">
    <location>
        <begin position="1"/>
        <end position="20"/>
    </location>
</feature>
<evidence type="ECO:0000256" key="1">
    <source>
        <dbReference type="SAM" id="SignalP"/>
    </source>
</evidence>
<dbReference type="Proteomes" id="UP001497045">
    <property type="component" value="Unassembled WGS sequence"/>
</dbReference>
<dbReference type="EMBL" id="JBBYHV010000002">
    <property type="protein sequence ID" value="MEL1251577.1"/>
    <property type="molecule type" value="Genomic_DNA"/>
</dbReference>
<gene>
    <name evidence="2" type="ORF">AAEO60_12950</name>
</gene>
<evidence type="ECO:0008006" key="4">
    <source>
        <dbReference type="Google" id="ProtNLM"/>
    </source>
</evidence>
<evidence type="ECO:0000313" key="2">
    <source>
        <dbReference type="EMBL" id="MEL1251577.1"/>
    </source>
</evidence>
<dbReference type="RefSeq" id="WP_341674127.1">
    <property type="nucleotide sequence ID" value="NZ_JBBYHV010000002.1"/>
</dbReference>
<proteinExistence type="predicted"/>
<evidence type="ECO:0000313" key="3">
    <source>
        <dbReference type="Proteomes" id="UP001497045"/>
    </source>
</evidence>
<reference evidence="2 3" key="1">
    <citation type="submission" date="2024-04" db="EMBL/GenBank/DDBJ databases">
        <title>Aurantiacibacter sp. DGU6 16S ribosomal RNA gene Genome sequencing and assembly.</title>
        <authorList>
            <person name="Park S."/>
        </authorList>
    </citation>
    <scope>NUCLEOTIDE SEQUENCE [LARGE SCALE GENOMIC DNA]</scope>
    <source>
        <strain evidence="2 3">DGU6</strain>
    </source>
</reference>
<dbReference type="PROSITE" id="PS51257">
    <property type="entry name" value="PROKAR_LIPOPROTEIN"/>
    <property type="match status" value="1"/>
</dbReference>